<keyword evidence="11" id="KW-0418">Kinase</keyword>
<dbReference type="FunFam" id="3.80.10.10:FF:000269">
    <property type="entry name" value="Piriformospora indica-insensitive protein 2"/>
    <property type="match status" value="1"/>
</dbReference>
<feature type="compositionally biased region" description="Polar residues" evidence="17">
    <location>
        <begin position="300"/>
        <end position="315"/>
    </location>
</feature>
<organism evidence="19 20">
    <name type="scientific">Gossypium anomalum</name>
    <dbReference type="NCBI Taxonomy" id="47600"/>
    <lineage>
        <taxon>Eukaryota</taxon>
        <taxon>Viridiplantae</taxon>
        <taxon>Streptophyta</taxon>
        <taxon>Embryophyta</taxon>
        <taxon>Tracheophyta</taxon>
        <taxon>Spermatophyta</taxon>
        <taxon>Magnoliopsida</taxon>
        <taxon>eudicotyledons</taxon>
        <taxon>Gunneridae</taxon>
        <taxon>Pentapetalae</taxon>
        <taxon>rosids</taxon>
        <taxon>malvids</taxon>
        <taxon>Malvales</taxon>
        <taxon>Malvaceae</taxon>
        <taxon>Malvoideae</taxon>
        <taxon>Gossypium</taxon>
    </lineage>
</organism>
<dbReference type="Pfam" id="PF23598">
    <property type="entry name" value="LRR_14"/>
    <property type="match status" value="1"/>
</dbReference>
<evidence type="ECO:0000313" key="20">
    <source>
        <dbReference type="Proteomes" id="UP000701853"/>
    </source>
</evidence>
<dbReference type="Pfam" id="PF00069">
    <property type="entry name" value="Pkinase"/>
    <property type="match status" value="1"/>
</dbReference>
<dbReference type="GO" id="GO:0005524">
    <property type="term" value="F:ATP binding"/>
    <property type="evidence" value="ECO:0007669"/>
    <property type="project" value="UniProtKB-KW"/>
</dbReference>
<keyword evidence="4" id="KW-0723">Serine/threonine-protein kinase</keyword>
<accession>A0A8J6CUL9</accession>
<dbReference type="SMART" id="SM00220">
    <property type="entry name" value="S_TKc"/>
    <property type="match status" value="1"/>
</dbReference>
<dbReference type="SUPFAM" id="SSF56112">
    <property type="entry name" value="Protein kinase-like (PK-like)"/>
    <property type="match status" value="1"/>
</dbReference>
<keyword evidence="10" id="KW-0547">Nucleotide-binding</keyword>
<evidence type="ECO:0000256" key="3">
    <source>
        <dbReference type="ARBA" id="ARBA00022475"/>
    </source>
</evidence>
<evidence type="ECO:0000259" key="18">
    <source>
        <dbReference type="PROSITE" id="PS50011"/>
    </source>
</evidence>
<feature type="region of interest" description="Disordered" evidence="17">
    <location>
        <begin position="487"/>
        <end position="534"/>
    </location>
</feature>
<dbReference type="InterPro" id="IPR055414">
    <property type="entry name" value="LRR_R13L4/SHOC2-like"/>
</dbReference>
<keyword evidence="6" id="KW-0808">Transferase</keyword>
<dbReference type="FunFam" id="3.30.200.20:FF:000075">
    <property type="entry name" value="Probable serine/threonine-protein kinase WNK1"/>
    <property type="match status" value="1"/>
</dbReference>
<feature type="region of interest" description="Disordered" evidence="17">
    <location>
        <begin position="426"/>
        <end position="461"/>
    </location>
</feature>
<proteinExistence type="predicted"/>
<dbReference type="InterPro" id="IPR032675">
    <property type="entry name" value="LRR_dom_sf"/>
</dbReference>
<feature type="region of interest" description="Disordered" evidence="17">
    <location>
        <begin position="279"/>
        <end position="329"/>
    </location>
</feature>
<comment type="catalytic activity">
    <reaction evidence="15">
        <text>L-threonyl-[protein] + ATP = O-phospho-L-threonyl-[protein] + ADP + H(+)</text>
        <dbReference type="Rhea" id="RHEA:46608"/>
        <dbReference type="Rhea" id="RHEA-COMP:11060"/>
        <dbReference type="Rhea" id="RHEA-COMP:11605"/>
        <dbReference type="ChEBI" id="CHEBI:15378"/>
        <dbReference type="ChEBI" id="CHEBI:30013"/>
        <dbReference type="ChEBI" id="CHEBI:30616"/>
        <dbReference type="ChEBI" id="CHEBI:61977"/>
        <dbReference type="ChEBI" id="CHEBI:456216"/>
        <dbReference type="EC" id="2.7.11.1"/>
    </reaction>
</comment>
<dbReference type="Pfam" id="PF12202">
    <property type="entry name" value="OSR1_C"/>
    <property type="match status" value="1"/>
</dbReference>
<dbReference type="CDD" id="cd13983">
    <property type="entry name" value="STKc_WNK"/>
    <property type="match status" value="1"/>
</dbReference>
<dbReference type="PROSITE" id="PS00108">
    <property type="entry name" value="PROTEIN_KINASE_ST"/>
    <property type="match status" value="1"/>
</dbReference>
<dbReference type="AlphaFoldDB" id="A0A8J6CUL9"/>
<feature type="domain" description="Protein kinase" evidence="18">
    <location>
        <begin position="28"/>
        <end position="283"/>
    </location>
</feature>
<dbReference type="OrthoDB" id="4062651at2759"/>
<dbReference type="GO" id="GO:0004674">
    <property type="term" value="F:protein serine/threonine kinase activity"/>
    <property type="evidence" value="ECO:0007669"/>
    <property type="project" value="UniProtKB-KW"/>
</dbReference>
<dbReference type="FunFam" id="3.80.10.10:FF:000299">
    <property type="entry name" value="Piriformospora indica-insensitive protein 2"/>
    <property type="match status" value="1"/>
</dbReference>
<evidence type="ECO:0000256" key="10">
    <source>
        <dbReference type="ARBA" id="ARBA00022741"/>
    </source>
</evidence>
<evidence type="ECO:0000256" key="16">
    <source>
        <dbReference type="ARBA" id="ARBA00048679"/>
    </source>
</evidence>
<keyword evidence="20" id="KW-1185">Reference proteome</keyword>
<dbReference type="Gene3D" id="3.10.20.90">
    <property type="entry name" value="Phosphatidylinositol 3-kinase Catalytic Subunit, Chain A, domain 1"/>
    <property type="match status" value="1"/>
</dbReference>
<evidence type="ECO:0000256" key="9">
    <source>
        <dbReference type="ARBA" id="ARBA00022737"/>
    </source>
</evidence>
<keyword evidence="13" id="KW-1133">Transmembrane helix</keyword>
<evidence type="ECO:0000256" key="14">
    <source>
        <dbReference type="ARBA" id="ARBA00023136"/>
    </source>
</evidence>
<keyword evidence="3" id="KW-1003">Cell membrane</keyword>
<dbReference type="GO" id="GO:0051707">
    <property type="term" value="P:response to other organism"/>
    <property type="evidence" value="ECO:0007669"/>
    <property type="project" value="UniProtKB-ARBA"/>
</dbReference>
<dbReference type="FunFam" id="3.80.10.10:FF:000375">
    <property type="entry name" value="Piriformospora indica-insensitive protein 2"/>
    <property type="match status" value="1"/>
</dbReference>
<dbReference type="SMART" id="SM00369">
    <property type="entry name" value="LRR_TYP"/>
    <property type="match status" value="3"/>
</dbReference>
<evidence type="ECO:0000256" key="1">
    <source>
        <dbReference type="ARBA" id="ARBA00004236"/>
    </source>
</evidence>
<dbReference type="Proteomes" id="UP000701853">
    <property type="component" value="Chromosome 7"/>
</dbReference>
<evidence type="ECO:0000256" key="13">
    <source>
        <dbReference type="ARBA" id="ARBA00022989"/>
    </source>
</evidence>
<evidence type="ECO:0000256" key="2">
    <source>
        <dbReference type="ARBA" id="ARBA00012513"/>
    </source>
</evidence>
<dbReference type="InterPro" id="IPR000719">
    <property type="entry name" value="Prot_kinase_dom"/>
</dbReference>
<evidence type="ECO:0000256" key="11">
    <source>
        <dbReference type="ARBA" id="ARBA00022777"/>
    </source>
</evidence>
<dbReference type="PROSITE" id="PS50011">
    <property type="entry name" value="PROTEIN_KINASE_DOM"/>
    <property type="match status" value="1"/>
</dbReference>
<comment type="caution">
    <text evidence="19">The sequence shown here is derived from an EMBL/GenBank/DDBJ whole genome shotgun (WGS) entry which is preliminary data.</text>
</comment>
<dbReference type="InterPro" id="IPR008271">
    <property type="entry name" value="Ser/Thr_kinase_AS"/>
</dbReference>
<evidence type="ECO:0000256" key="12">
    <source>
        <dbReference type="ARBA" id="ARBA00022840"/>
    </source>
</evidence>
<protein>
    <recommendedName>
        <fullName evidence="2">non-specific serine/threonine protein kinase</fullName>
        <ecNumber evidence="2">2.7.11.1</ecNumber>
    </recommendedName>
</protein>
<dbReference type="Gene3D" id="3.80.10.10">
    <property type="entry name" value="Ribonuclease Inhibitor"/>
    <property type="match status" value="3"/>
</dbReference>
<evidence type="ECO:0000256" key="5">
    <source>
        <dbReference type="ARBA" id="ARBA00022614"/>
    </source>
</evidence>
<dbReference type="FunFam" id="1.10.510.10:FF:000046">
    <property type="entry name" value="probable serine/threonine-protein kinase WNK9"/>
    <property type="match status" value="1"/>
</dbReference>
<evidence type="ECO:0000256" key="6">
    <source>
        <dbReference type="ARBA" id="ARBA00022679"/>
    </source>
</evidence>
<keyword evidence="9" id="KW-0677">Repeat</keyword>
<evidence type="ECO:0000256" key="7">
    <source>
        <dbReference type="ARBA" id="ARBA00022692"/>
    </source>
</evidence>
<evidence type="ECO:0000256" key="17">
    <source>
        <dbReference type="SAM" id="MobiDB-lite"/>
    </source>
</evidence>
<feature type="compositionally biased region" description="Basic and acidic residues" evidence="17">
    <location>
        <begin position="504"/>
        <end position="517"/>
    </location>
</feature>
<dbReference type="EMBL" id="JAHUZN010000007">
    <property type="protein sequence ID" value="KAG8488047.1"/>
    <property type="molecule type" value="Genomic_DNA"/>
</dbReference>
<dbReference type="InterPro" id="IPR050588">
    <property type="entry name" value="WNK_Ser-Thr_kinase"/>
</dbReference>
<dbReference type="PANTHER" id="PTHR13902">
    <property type="entry name" value="SERINE/THREONINE-PROTEIN KINASE WNK WITH NO LYSINE -RELATED"/>
    <property type="match status" value="1"/>
</dbReference>
<keyword evidence="14" id="KW-0472">Membrane</keyword>
<keyword evidence="12" id="KW-0067">ATP-binding</keyword>
<name>A0A8J6CUL9_9ROSI</name>
<dbReference type="GO" id="GO:0005886">
    <property type="term" value="C:plasma membrane"/>
    <property type="evidence" value="ECO:0007669"/>
    <property type="project" value="UniProtKB-SubCell"/>
</dbReference>
<gene>
    <name evidence="19" type="ORF">CXB51_018472</name>
</gene>
<evidence type="ECO:0000313" key="19">
    <source>
        <dbReference type="EMBL" id="KAG8488047.1"/>
    </source>
</evidence>
<comment type="catalytic activity">
    <reaction evidence="16">
        <text>L-seryl-[protein] + ATP = O-phospho-L-seryl-[protein] + ADP + H(+)</text>
        <dbReference type="Rhea" id="RHEA:17989"/>
        <dbReference type="Rhea" id="RHEA-COMP:9863"/>
        <dbReference type="Rhea" id="RHEA-COMP:11604"/>
        <dbReference type="ChEBI" id="CHEBI:15378"/>
        <dbReference type="ChEBI" id="CHEBI:29999"/>
        <dbReference type="ChEBI" id="CHEBI:30616"/>
        <dbReference type="ChEBI" id="CHEBI:83421"/>
        <dbReference type="ChEBI" id="CHEBI:456216"/>
        <dbReference type="EC" id="2.7.11.1"/>
    </reaction>
</comment>
<dbReference type="SUPFAM" id="SSF52058">
    <property type="entry name" value="L domain-like"/>
    <property type="match status" value="1"/>
</dbReference>
<dbReference type="InterPro" id="IPR024678">
    <property type="entry name" value="Kinase_OSR1/WNK_CCT"/>
</dbReference>
<dbReference type="EC" id="2.7.11.1" evidence="2"/>
<dbReference type="Gene3D" id="1.10.510.10">
    <property type="entry name" value="Transferase(Phosphotransferase) domain 1"/>
    <property type="match status" value="1"/>
</dbReference>
<dbReference type="Gene3D" id="3.30.200.20">
    <property type="entry name" value="Phosphorylase Kinase, domain 1"/>
    <property type="match status" value="1"/>
</dbReference>
<evidence type="ECO:0000256" key="4">
    <source>
        <dbReference type="ARBA" id="ARBA00022527"/>
    </source>
</evidence>
<evidence type="ECO:0000256" key="8">
    <source>
        <dbReference type="ARBA" id="ARBA00022729"/>
    </source>
</evidence>
<comment type="subcellular location">
    <subcellularLocation>
        <location evidence="1">Cell membrane</location>
    </subcellularLocation>
</comment>
<dbReference type="InterPro" id="IPR011009">
    <property type="entry name" value="Kinase-like_dom_sf"/>
</dbReference>
<reference evidence="19 20" key="1">
    <citation type="journal article" date="2021" name="bioRxiv">
        <title>The Gossypium anomalum genome as a resource for cotton improvement and evolutionary analysis of hybrid incompatibility.</title>
        <authorList>
            <person name="Grover C.E."/>
            <person name="Yuan D."/>
            <person name="Arick M.A."/>
            <person name="Miller E.R."/>
            <person name="Hu G."/>
            <person name="Peterson D.G."/>
            <person name="Wendel J.F."/>
            <person name="Udall J.A."/>
        </authorList>
    </citation>
    <scope>NUCLEOTIDE SEQUENCE [LARGE SCALE GENOMIC DNA]</scope>
    <source>
        <strain evidence="19">JFW-Udall</strain>
        <tissue evidence="19">Leaf</tissue>
    </source>
</reference>
<keyword evidence="5" id="KW-0433">Leucine-rich repeat</keyword>
<dbReference type="InterPro" id="IPR003591">
    <property type="entry name" value="Leu-rich_rpt_typical-subtyp"/>
</dbReference>
<keyword evidence="8" id="KW-0732">Signal</keyword>
<keyword evidence="7" id="KW-0812">Transmembrane</keyword>
<sequence>MPPETTSDQERDDSDVEFVEVDPTGRYGRYKEVLGRGAFKKAFDELEGIEVAWNQVKVTDLLRNSEDLERLYSEVHLLKTLKHKNIIKFYNSWVDTKNENINFITEIFTSGTLRQYRKKHKHVDLRALKKWSKQILEGLLYLHSHDPPVIHRDLKCDNIFVNGNQGEVKIGDLGLAAILRQARSAHSVIGTPEFMAPELYEEEYNELVDIYAFGMCLLELVTFEYPYVECTNAAQIFKKVTSGIKPASLAKVTDPGVKLFIEKCIAKASERLSAKELLGDPFLQPDEENDSVGRSLRPKAQSSSDSTSDPTNFRGNSKDLQSETSVDVKVQGQRKDVNTIFLKLRITDSTGQIRNIHFPFDIEADTATAVASEMVEELDLTDQDVPTISEMIESEIRSHIPNWVPNETPTDCFGEIANSGNCIFENKGDGTSSPGRLSLERLPSGRRYWSDPPKAASGNSPASFGVSHIASRVDFVADNFFELDEQSHDSYKSEGKINSSTSLERPDNEFTHHNGRDDNDDSNGTQSSLKENCKPLKDTESVVRVTTETLESMLVKQQMEIDELKKQHRLTISDFLKELAPETREKKCFSFVCKVQLSVLGADKSAGIPSIRLFTGETRATMLRIGTTYWLKWKGRLNRNFGFEALSRTHLPFVIITAMKNLIVMNKSSVLVFLLVGLFVLCECEDEDQFLPVSPMVKKEQEALYSAIQGFVGNSWNGSDLYPDPCGWTPIQGVYCDLLDGYWHVTVLNMGLVFDNSLQCSPNAKFTHHLFELIHLRSLSFFHCFSSPRDNPIRIPSSNWERLSNSLECLEFRSNGGLIGTIPVSISYLKKLRSLVLLENGLTGDLPIELGNLVNLKQLVLAGNKFTGQIPPSLGGLTELLIMDLSRNDLTGTLMLTFGCNLTSLLKLDLSNNKLEGKIPEGIGRLKNATLLDLGRNKFSGGLIQSFQQLVSLKEMVISNNPLGGDLMGVEWGKLQNLEILDLSSMGLTGLVPESIAGMKKLRYLGLNDNSLTGNLSPTLASLPCLSALYINDNNLTGKLEFAEGFYKKMGRKFRAWNNSNLCYQPEMIPSSSSSHGLNGVKLC</sequence>
<evidence type="ECO:0000256" key="15">
    <source>
        <dbReference type="ARBA" id="ARBA00047899"/>
    </source>
</evidence>